<feature type="transmembrane region" description="Helical" evidence="2">
    <location>
        <begin position="76"/>
        <end position="98"/>
    </location>
</feature>
<dbReference type="Proteomes" id="UP001174934">
    <property type="component" value="Unassembled WGS sequence"/>
</dbReference>
<feature type="compositionally biased region" description="Polar residues" evidence="1">
    <location>
        <begin position="192"/>
        <end position="214"/>
    </location>
</feature>
<name>A0AA39XMI8_9PEZI</name>
<keyword evidence="4" id="KW-1185">Reference proteome</keyword>
<dbReference type="AlphaFoldDB" id="A0AA39XMI8"/>
<keyword evidence="2" id="KW-0812">Transmembrane</keyword>
<organism evidence="3 4">
    <name type="scientific">Bombardia bombarda</name>
    <dbReference type="NCBI Taxonomy" id="252184"/>
    <lineage>
        <taxon>Eukaryota</taxon>
        <taxon>Fungi</taxon>
        <taxon>Dikarya</taxon>
        <taxon>Ascomycota</taxon>
        <taxon>Pezizomycotina</taxon>
        <taxon>Sordariomycetes</taxon>
        <taxon>Sordariomycetidae</taxon>
        <taxon>Sordariales</taxon>
        <taxon>Lasiosphaeriaceae</taxon>
        <taxon>Bombardia</taxon>
    </lineage>
</organism>
<proteinExistence type="predicted"/>
<comment type="caution">
    <text evidence="3">The sequence shown here is derived from an EMBL/GenBank/DDBJ whole genome shotgun (WGS) entry which is preliminary data.</text>
</comment>
<evidence type="ECO:0000256" key="2">
    <source>
        <dbReference type="SAM" id="Phobius"/>
    </source>
</evidence>
<keyword evidence="2" id="KW-0472">Membrane</keyword>
<evidence type="ECO:0000313" key="4">
    <source>
        <dbReference type="Proteomes" id="UP001174934"/>
    </source>
</evidence>
<protein>
    <submittedName>
        <fullName evidence="3">Uncharacterized protein</fullName>
    </submittedName>
</protein>
<evidence type="ECO:0000313" key="3">
    <source>
        <dbReference type="EMBL" id="KAK0636341.1"/>
    </source>
</evidence>
<reference evidence="3" key="1">
    <citation type="submission" date="2023-06" db="EMBL/GenBank/DDBJ databases">
        <title>Genome-scale phylogeny and comparative genomics of the fungal order Sordariales.</title>
        <authorList>
            <consortium name="Lawrence Berkeley National Laboratory"/>
            <person name="Hensen N."/>
            <person name="Bonometti L."/>
            <person name="Westerberg I."/>
            <person name="Brannstrom I.O."/>
            <person name="Guillou S."/>
            <person name="Cros-Aarteil S."/>
            <person name="Calhoun S."/>
            <person name="Haridas S."/>
            <person name="Kuo A."/>
            <person name="Mondo S."/>
            <person name="Pangilinan J."/>
            <person name="Riley R."/>
            <person name="LaButti K."/>
            <person name="Andreopoulos B."/>
            <person name="Lipzen A."/>
            <person name="Chen C."/>
            <person name="Yanf M."/>
            <person name="Daum C."/>
            <person name="Ng V."/>
            <person name="Clum A."/>
            <person name="Steindorff A."/>
            <person name="Ohm R."/>
            <person name="Martin F."/>
            <person name="Silar P."/>
            <person name="Natvig D."/>
            <person name="Lalanne C."/>
            <person name="Gautier V."/>
            <person name="Ament-velasquez S.L."/>
            <person name="Kruys A."/>
            <person name="Hutchinson M.I."/>
            <person name="Powell A.J."/>
            <person name="Barry K."/>
            <person name="Miller A.N."/>
            <person name="Grigoriev I.V."/>
            <person name="Debuchy R."/>
            <person name="Gladieux P."/>
            <person name="Thoren M.H."/>
            <person name="Johannesson H."/>
        </authorList>
    </citation>
    <scope>NUCLEOTIDE SEQUENCE</scope>
    <source>
        <strain evidence="3">SMH3391-2</strain>
    </source>
</reference>
<evidence type="ECO:0000256" key="1">
    <source>
        <dbReference type="SAM" id="MobiDB-lite"/>
    </source>
</evidence>
<keyword evidence="2" id="KW-1133">Transmembrane helix</keyword>
<feature type="region of interest" description="Disordered" evidence="1">
    <location>
        <begin position="133"/>
        <end position="156"/>
    </location>
</feature>
<accession>A0AA39XMI8</accession>
<feature type="region of interest" description="Disordered" evidence="1">
    <location>
        <begin position="192"/>
        <end position="215"/>
    </location>
</feature>
<sequence>MACCLLLGRQEGPTAPFNIPVQLRSTSYQPVQPARGLEGSEVRASTYIESCPPLSPDLHRTLRPPPPPSTSKASPFYRYLCAIYRVVVVVLSLAFVFFKFALNRLADSPVMSSRLTTPVSKLTRSISSTASAARPSHVLSNGSKGASAAGRKRQSQAVETADMADVSSFFFFPSLHSSSLLPCHVIQSSCHPHSTLPHSAQPSMSDTESPNSSVMHLRPPATTLALQPQSLHTHTHTLMHLSGAFPFGESERIPPSPNPSLPQSTHFLF</sequence>
<feature type="region of interest" description="Disordered" evidence="1">
    <location>
        <begin position="249"/>
        <end position="269"/>
    </location>
</feature>
<gene>
    <name evidence="3" type="ORF">B0T17DRAFT_78440</name>
</gene>
<dbReference type="EMBL" id="JAULSR010000001">
    <property type="protein sequence ID" value="KAK0636341.1"/>
    <property type="molecule type" value="Genomic_DNA"/>
</dbReference>